<dbReference type="AlphaFoldDB" id="A0A151M3L2"/>
<evidence type="ECO:0000313" key="1">
    <source>
        <dbReference type="EMBL" id="KYO19040.1"/>
    </source>
</evidence>
<dbReference type="EMBL" id="AKHW03006769">
    <property type="protein sequence ID" value="KYO19040.1"/>
    <property type="molecule type" value="Genomic_DNA"/>
</dbReference>
<reference evidence="1 2" key="1">
    <citation type="journal article" date="2012" name="Genome Biol.">
        <title>Sequencing three crocodilian genomes to illuminate the evolution of archosaurs and amniotes.</title>
        <authorList>
            <person name="St John J.A."/>
            <person name="Braun E.L."/>
            <person name="Isberg S.R."/>
            <person name="Miles L.G."/>
            <person name="Chong A.Y."/>
            <person name="Gongora J."/>
            <person name="Dalzell P."/>
            <person name="Moran C."/>
            <person name="Bed'hom B."/>
            <person name="Abzhanov A."/>
            <person name="Burgess S.C."/>
            <person name="Cooksey A.M."/>
            <person name="Castoe T.A."/>
            <person name="Crawford N.G."/>
            <person name="Densmore L.D."/>
            <person name="Drew J.C."/>
            <person name="Edwards S.V."/>
            <person name="Faircloth B.C."/>
            <person name="Fujita M.K."/>
            <person name="Greenwold M.J."/>
            <person name="Hoffmann F.G."/>
            <person name="Howard J.M."/>
            <person name="Iguchi T."/>
            <person name="Janes D.E."/>
            <person name="Khan S.Y."/>
            <person name="Kohno S."/>
            <person name="de Koning A.J."/>
            <person name="Lance S.L."/>
            <person name="McCarthy F.M."/>
            <person name="McCormack J.E."/>
            <person name="Merchant M.E."/>
            <person name="Peterson D.G."/>
            <person name="Pollock D.D."/>
            <person name="Pourmand N."/>
            <person name="Raney B.J."/>
            <person name="Roessler K.A."/>
            <person name="Sanford J.R."/>
            <person name="Sawyer R.H."/>
            <person name="Schmidt C.J."/>
            <person name="Triplett E.W."/>
            <person name="Tuberville T.D."/>
            <person name="Venegas-Anaya M."/>
            <person name="Howard J.T."/>
            <person name="Jarvis E.D."/>
            <person name="Guillette L.J.Jr."/>
            <person name="Glenn T.C."/>
            <person name="Green R.E."/>
            <person name="Ray D.A."/>
        </authorList>
    </citation>
    <scope>NUCLEOTIDE SEQUENCE [LARGE SCALE GENOMIC DNA]</scope>
    <source>
        <strain evidence="1">KSC_2009_1</strain>
    </source>
</reference>
<evidence type="ECO:0000313" key="2">
    <source>
        <dbReference type="Proteomes" id="UP000050525"/>
    </source>
</evidence>
<proteinExistence type="predicted"/>
<accession>A0A151M3L2</accession>
<protein>
    <submittedName>
        <fullName evidence="1">Uncharacterized protein</fullName>
    </submittedName>
</protein>
<keyword evidence="2" id="KW-1185">Reference proteome</keyword>
<sequence>MGPRAEQQECGAWIGGSRYGRRAAWPLASAAVGKGTHTQIPCAARITASSGGRMTALLFLLEEHITRVSVPECDANTYDQIKSAWLKYILETTQC</sequence>
<name>A0A151M3L2_ALLMI</name>
<organism evidence="1 2">
    <name type="scientific">Alligator mississippiensis</name>
    <name type="common">American alligator</name>
    <dbReference type="NCBI Taxonomy" id="8496"/>
    <lineage>
        <taxon>Eukaryota</taxon>
        <taxon>Metazoa</taxon>
        <taxon>Chordata</taxon>
        <taxon>Craniata</taxon>
        <taxon>Vertebrata</taxon>
        <taxon>Euteleostomi</taxon>
        <taxon>Archelosauria</taxon>
        <taxon>Archosauria</taxon>
        <taxon>Crocodylia</taxon>
        <taxon>Alligatoridae</taxon>
        <taxon>Alligatorinae</taxon>
        <taxon>Alligator</taxon>
    </lineage>
</organism>
<dbReference type="Proteomes" id="UP000050525">
    <property type="component" value="Unassembled WGS sequence"/>
</dbReference>
<comment type="caution">
    <text evidence="1">The sequence shown here is derived from an EMBL/GenBank/DDBJ whole genome shotgun (WGS) entry which is preliminary data.</text>
</comment>
<gene>
    <name evidence="1" type="ORF">Y1Q_0018984</name>
</gene>